<reference evidence="4" key="1">
    <citation type="journal article" date="2019" name="Int. J. Syst. Evol. Microbiol.">
        <title>The Global Catalogue of Microorganisms (GCM) 10K type strain sequencing project: providing services to taxonomists for standard genome sequencing and annotation.</title>
        <authorList>
            <consortium name="The Broad Institute Genomics Platform"/>
            <consortium name="The Broad Institute Genome Sequencing Center for Infectious Disease"/>
            <person name="Wu L."/>
            <person name="Ma J."/>
        </authorList>
    </citation>
    <scope>NUCLEOTIDE SEQUENCE [LARGE SCALE GENOMIC DNA]</scope>
    <source>
        <strain evidence="4">CGMCC 4.7357</strain>
    </source>
</reference>
<keyword evidence="2" id="KW-0812">Transmembrane</keyword>
<protein>
    <submittedName>
        <fullName evidence="3">DUF2637 domain-containing protein</fullName>
    </submittedName>
</protein>
<feature type="transmembrane region" description="Helical" evidence="2">
    <location>
        <begin position="35"/>
        <end position="57"/>
    </location>
</feature>
<evidence type="ECO:0000313" key="3">
    <source>
        <dbReference type="EMBL" id="MFC4497904.1"/>
    </source>
</evidence>
<name>A0ABV9AFT2_9ACTN</name>
<organism evidence="3 4">
    <name type="scientific">Streptomyces ovatisporus</name>
    <dbReference type="NCBI Taxonomy" id="1128682"/>
    <lineage>
        <taxon>Bacteria</taxon>
        <taxon>Bacillati</taxon>
        <taxon>Actinomycetota</taxon>
        <taxon>Actinomycetes</taxon>
        <taxon>Kitasatosporales</taxon>
        <taxon>Streptomycetaceae</taxon>
        <taxon>Streptomyces</taxon>
    </lineage>
</organism>
<keyword evidence="4" id="KW-1185">Reference proteome</keyword>
<keyword evidence="2" id="KW-0472">Membrane</keyword>
<dbReference type="RefSeq" id="WP_386452948.1">
    <property type="nucleotide sequence ID" value="NZ_JBHSFH010000029.1"/>
</dbReference>
<comment type="caution">
    <text evidence="3">The sequence shown here is derived from an EMBL/GenBank/DDBJ whole genome shotgun (WGS) entry which is preliminary data.</text>
</comment>
<feature type="compositionally biased region" description="Basic and acidic residues" evidence="1">
    <location>
        <begin position="170"/>
        <end position="278"/>
    </location>
</feature>
<feature type="compositionally biased region" description="Polar residues" evidence="1">
    <location>
        <begin position="313"/>
        <end position="322"/>
    </location>
</feature>
<dbReference type="Proteomes" id="UP001595997">
    <property type="component" value="Unassembled WGS sequence"/>
</dbReference>
<evidence type="ECO:0000256" key="2">
    <source>
        <dbReference type="SAM" id="Phobius"/>
    </source>
</evidence>
<feature type="transmembrane region" description="Helical" evidence="2">
    <location>
        <begin position="100"/>
        <end position="119"/>
    </location>
</feature>
<feature type="region of interest" description="Disordered" evidence="1">
    <location>
        <begin position="170"/>
        <end position="346"/>
    </location>
</feature>
<feature type="transmembrane region" description="Helical" evidence="2">
    <location>
        <begin position="131"/>
        <end position="151"/>
    </location>
</feature>
<proteinExistence type="predicted"/>
<feature type="transmembrane region" description="Helical" evidence="2">
    <location>
        <begin position="69"/>
        <end position="88"/>
    </location>
</feature>
<sequence>MREDVMMAGHQKPGRLNAMKLDAMSPEQIKKADKVLSSGTWTITAGAVLYSVLTVTPLVERVTPDGWEWTSPILPIVVDSAVIIVVRLDQAVSKLGTSGGAWPFILRWLTGLMTLALNMGDSALKADKVGMAVHAVAPLLLIVTAEAGLAYRRAINEALDRISDQAAREQAEEAAREQAERERREQVEAEREQAARKERERVAREQREHEDRERREREEREDRKAREQREYEAQMAREKREFDLTREREQREYEEKERERQRKEREAQRQRATREQGHVRPVSTPRTASVNTPTQAAGTPREPSVNTPRVAPVNTSLPPVNTSGGGVVNTPKAPAVNTSDDGSKMSLDKAREHVMNTPDAGVRELARQTGRSVGWVSQIRNGSKDKPAETAVPA</sequence>
<keyword evidence="2" id="KW-1133">Transmembrane helix</keyword>
<dbReference type="EMBL" id="JBHSFH010000029">
    <property type="protein sequence ID" value="MFC4497904.1"/>
    <property type="molecule type" value="Genomic_DNA"/>
</dbReference>
<gene>
    <name evidence="3" type="ORF">ACFPA8_27630</name>
</gene>
<evidence type="ECO:0000256" key="1">
    <source>
        <dbReference type="SAM" id="MobiDB-lite"/>
    </source>
</evidence>
<feature type="compositionally biased region" description="Polar residues" evidence="1">
    <location>
        <begin position="284"/>
        <end position="297"/>
    </location>
</feature>
<evidence type="ECO:0000313" key="4">
    <source>
        <dbReference type="Proteomes" id="UP001595997"/>
    </source>
</evidence>
<accession>A0ABV9AFT2</accession>